<dbReference type="InterPro" id="IPR036397">
    <property type="entry name" value="RNaseH_sf"/>
</dbReference>
<dbReference type="Gene3D" id="3.30.420.10">
    <property type="entry name" value="Ribonuclease H-like superfamily/Ribonuclease H"/>
    <property type="match status" value="1"/>
</dbReference>
<evidence type="ECO:0000313" key="2">
    <source>
        <dbReference type="Proteomes" id="UP001165083"/>
    </source>
</evidence>
<dbReference type="EMBL" id="BSXW01000620">
    <property type="protein sequence ID" value="GMF26661.1"/>
    <property type="molecule type" value="Genomic_DNA"/>
</dbReference>
<name>A0A9W6X1C4_9STRA</name>
<dbReference type="AlphaFoldDB" id="A0A9W6X1C4"/>
<accession>A0A9W6X1C4</accession>
<dbReference type="Proteomes" id="UP001165083">
    <property type="component" value="Unassembled WGS sequence"/>
</dbReference>
<sequence>MKQATNEERRALWETLLLRIKNGKLKRGDKEEAAFGLGRYAHQKRFPAIRSKWVWKKDKILGVHIQVPIVVQQDNAKPHVMVNDPEVLAAGQSDGWNITMLAQPAQSPDLNTLDCGVFNAIQSLQSFTVPRKPEYLIKEVERAF</sequence>
<protein>
    <submittedName>
        <fullName evidence="1">Unnamed protein product</fullName>
    </submittedName>
</protein>
<organism evidence="1 2">
    <name type="scientific">Phytophthora lilii</name>
    <dbReference type="NCBI Taxonomy" id="2077276"/>
    <lineage>
        <taxon>Eukaryota</taxon>
        <taxon>Sar</taxon>
        <taxon>Stramenopiles</taxon>
        <taxon>Oomycota</taxon>
        <taxon>Peronosporomycetes</taxon>
        <taxon>Peronosporales</taxon>
        <taxon>Peronosporaceae</taxon>
        <taxon>Phytophthora</taxon>
    </lineage>
</organism>
<keyword evidence="2" id="KW-1185">Reference proteome</keyword>
<evidence type="ECO:0000313" key="1">
    <source>
        <dbReference type="EMBL" id="GMF26661.1"/>
    </source>
</evidence>
<dbReference type="GO" id="GO:0003676">
    <property type="term" value="F:nucleic acid binding"/>
    <property type="evidence" value="ECO:0007669"/>
    <property type="project" value="InterPro"/>
</dbReference>
<reference evidence="1" key="1">
    <citation type="submission" date="2023-04" db="EMBL/GenBank/DDBJ databases">
        <title>Phytophthora lilii NBRC 32176.</title>
        <authorList>
            <person name="Ichikawa N."/>
            <person name="Sato H."/>
            <person name="Tonouchi N."/>
        </authorList>
    </citation>
    <scope>NUCLEOTIDE SEQUENCE</scope>
    <source>
        <strain evidence="1">NBRC 32176</strain>
    </source>
</reference>
<dbReference type="PANTHER" id="PTHR47169">
    <property type="entry name" value="OS01G0541250 PROTEIN"/>
    <property type="match status" value="1"/>
</dbReference>
<proteinExistence type="predicted"/>
<gene>
    <name evidence="1" type="ORF">Plil01_001109700</name>
</gene>
<comment type="caution">
    <text evidence="1">The sequence shown here is derived from an EMBL/GenBank/DDBJ whole genome shotgun (WGS) entry which is preliminary data.</text>
</comment>
<dbReference type="OrthoDB" id="122798at2759"/>